<evidence type="ECO:0000313" key="10">
    <source>
        <dbReference type="EMBL" id="CAL5228592.1"/>
    </source>
</evidence>
<evidence type="ECO:0000313" key="11">
    <source>
        <dbReference type="Proteomes" id="UP001497392"/>
    </source>
</evidence>
<keyword evidence="6" id="KW-0539">Nucleus</keyword>
<dbReference type="EMBL" id="CAXHTA020000019">
    <property type="protein sequence ID" value="CAL5228592.1"/>
    <property type="molecule type" value="Genomic_DNA"/>
</dbReference>
<feature type="domain" description="CCHC-type" evidence="9">
    <location>
        <begin position="144"/>
        <end position="159"/>
    </location>
</feature>
<reference evidence="10 11" key="1">
    <citation type="submission" date="2024-06" db="EMBL/GenBank/DDBJ databases">
        <authorList>
            <person name="Kraege A."/>
            <person name="Thomma B."/>
        </authorList>
    </citation>
    <scope>NUCLEOTIDE SEQUENCE [LARGE SCALE GENOMIC DNA]</scope>
</reference>
<evidence type="ECO:0000256" key="3">
    <source>
        <dbReference type="ARBA" id="ARBA00022723"/>
    </source>
</evidence>
<dbReference type="PANTHER" id="PTHR13316:SF0">
    <property type="entry name" value="ZINC FINGER CCHC DOMAIN-CONTAINING PROTEIN 8"/>
    <property type="match status" value="1"/>
</dbReference>
<protein>
    <submittedName>
        <fullName evidence="10">G11752 protein</fullName>
    </submittedName>
</protein>
<feature type="region of interest" description="Disordered" evidence="8">
    <location>
        <begin position="294"/>
        <end position="331"/>
    </location>
</feature>
<evidence type="ECO:0000256" key="4">
    <source>
        <dbReference type="ARBA" id="ARBA00022771"/>
    </source>
</evidence>
<evidence type="ECO:0000256" key="1">
    <source>
        <dbReference type="ARBA" id="ARBA00004642"/>
    </source>
</evidence>
<organism evidence="10 11">
    <name type="scientific">Coccomyxa viridis</name>
    <dbReference type="NCBI Taxonomy" id="1274662"/>
    <lineage>
        <taxon>Eukaryota</taxon>
        <taxon>Viridiplantae</taxon>
        <taxon>Chlorophyta</taxon>
        <taxon>core chlorophytes</taxon>
        <taxon>Trebouxiophyceae</taxon>
        <taxon>Trebouxiophyceae incertae sedis</taxon>
        <taxon>Coccomyxaceae</taxon>
        <taxon>Coccomyxa</taxon>
    </lineage>
</organism>
<dbReference type="InterPro" id="IPR001878">
    <property type="entry name" value="Znf_CCHC"/>
</dbReference>
<evidence type="ECO:0000256" key="5">
    <source>
        <dbReference type="ARBA" id="ARBA00022833"/>
    </source>
</evidence>
<proteinExistence type="inferred from homology"/>
<evidence type="ECO:0000259" key="9">
    <source>
        <dbReference type="PROSITE" id="PS50158"/>
    </source>
</evidence>
<keyword evidence="5" id="KW-0862">Zinc</keyword>
<accession>A0ABP1G9U0</accession>
<dbReference type="InterPro" id="IPR052115">
    <property type="entry name" value="NEXT_complex_subunit_ZCCHC8"/>
</dbReference>
<dbReference type="PANTHER" id="PTHR13316">
    <property type="entry name" value="ZINC FINGER, CCHC DOMAIN CONTAINING 8"/>
    <property type="match status" value="1"/>
</dbReference>
<feature type="region of interest" description="Disordered" evidence="8">
    <location>
        <begin position="396"/>
        <end position="468"/>
    </location>
</feature>
<keyword evidence="11" id="KW-1185">Reference proteome</keyword>
<dbReference type="PROSITE" id="PS50158">
    <property type="entry name" value="ZF_CCHC"/>
    <property type="match status" value="1"/>
</dbReference>
<sequence>MISKGPQDIRTSVSISYSDLPRGSLHYLEKALRDWITWHRRSYPAQEGGTTADTCSGTLQYCPELVGRAEAAATGLAYVDKPTKPQHVAADCGFNVQYERVGGVPKYDYISEMPLDCNLETTQGTGRGAQRTPATMPRRQSRCCFNCGSFLHGLKDCPEARDAGAIAQARRDNQQGRLSHGNERYFTAAPDEFADLRPGVLSADLRMALGGLASADPPPWLHRMRELGYPPGYMSCAPEHGEQNGLVLHDDTAEKQSDEEKAEHDEADLSSCSGHIEGTADPAQRQRVAYPGINAPVPTEANQEKWGYRPSDLGAKSGQMPPRKRMRTEPPRQAFSATPQYAPHYEPDAQAWSPQPHHGFYGPNPDPWMQQQGYATPSVAYPGGQQGSIVFNAPSLQPDSIPDSHLQDPGMGYPECASAPPSLPQYGQIPQLFGAGVLQQEIPPPPPLPPEIEDQSLPLPPLPPDSGF</sequence>
<comment type="caution">
    <text evidence="10">The sequence shown here is derived from an EMBL/GenBank/DDBJ whole genome shotgun (WGS) entry which is preliminary data.</text>
</comment>
<evidence type="ECO:0000256" key="6">
    <source>
        <dbReference type="ARBA" id="ARBA00023242"/>
    </source>
</evidence>
<feature type="compositionally biased region" description="Pro residues" evidence="8">
    <location>
        <begin position="458"/>
        <end position="468"/>
    </location>
</feature>
<comment type="subcellular location">
    <subcellularLocation>
        <location evidence="1">Nucleus</location>
        <location evidence="1">Nucleoplasm</location>
    </subcellularLocation>
</comment>
<feature type="region of interest" description="Disordered" evidence="8">
    <location>
        <begin position="253"/>
        <end position="282"/>
    </location>
</feature>
<evidence type="ECO:0000256" key="2">
    <source>
        <dbReference type="ARBA" id="ARBA00007497"/>
    </source>
</evidence>
<keyword evidence="3" id="KW-0479">Metal-binding</keyword>
<dbReference type="Proteomes" id="UP001497392">
    <property type="component" value="Unassembled WGS sequence"/>
</dbReference>
<dbReference type="Pfam" id="PF04046">
    <property type="entry name" value="PSP"/>
    <property type="match status" value="1"/>
</dbReference>
<evidence type="ECO:0000256" key="7">
    <source>
        <dbReference type="PROSITE-ProRule" id="PRU00047"/>
    </source>
</evidence>
<dbReference type="InterPro" id="IPR006568">
    <property type="entry name" value="PSP_pro-rich"/>
</dbReference>
<name>A0ABP1G9U0_9CHLO</name>
<evidence type="ECO:0000256" key="8">
    <source>
        <dbReference type="SAM" id="MobiDB-lite"/>
    </source>
</evidence>
<comment type="similarity">
    <text evidence="2">Belongs to the ZCCHC8 family.</text>
</comment>
<keyword evidence="4 7" id="KW-0863">Zinc-finger</keyword>
<gene>
    <name evidence="10" type="primary">g11752</name>
    <name evidence="10" type="ORF">VP750_LOCUS10498</name>
</gene>
<feature type="compositionally biased region" description="Basic and acidic residues" evidence="8">
    <location>
        <begin position="253"/>
        <end position="264"/>
    </location>
</feature>
<dbReference type="SMART" id="SM00581">
    <property type="entry name" value="PSP"/>
    <property type="match status" value="1"/>
</dbReference>